<dbReference type="GO" id="GO:0006312">
    <property type="term" value="P:mitotic recombination"/>
    <property type="evidence" value="ECO:0007669"/>
    <property type="project" value="TreeGrafter"/>
</dbReference>
<keyword evidence="2" id="KW-0227">DNA damage</keyword>
<dbReference type="PANTHER" id="PTHR12132">
    <property type="entry name" value="DNA REPAIR AND RECOMBINATION PROTEIN RAD52, RAD59"/>
    <property type="match status" value="1"/>
</dbReference>
<evidence type="ECO:0000256" key="3">
    <source>
        <dbReference type="ARBA" id="ARBA00023172"/>
    </source>
</evidence>
<evidence type="ECO:0000256" key="2">
    <source>
        <dbReference type="ARBA" id="ARBA00022763"/>
    </source>
</evidence>
<dbReference type="OMA" id="NEESRRY"/>
<dbReference type="STRING" id="578459.A0A194S4Z2"/>
<dbReference type="Pfam" id="PF04098">
    <property type="entry name" value="Rad52_Rad22"/>
    <property type="match status" value="1"/>
</dbReference>
<keyword evidence="3" id="KW-0233">DNA recombination</keyword>
<dbReference type="EMBL" id="KQ474078">
    <property type="protein sequence ID" value="KPV75580.1"/>
    <property type="molecule type" value="Genomic_DNA"/>
</dbReference>
<evidence type="ECO:0000256" key="1">
    <source>
        <dbReference type="ARBA" id="ARBA00006638"/>
    </source>
</evidence>
<dbReference type="FunFam" id="3.30.390.80:FF:000001">
    <property type="entry name" value="DNA repair protein RAD52 homolog"/>
    <property type="match status" value="1"/>
</dbReference>
<protein>
    <recommendedName>
        <fullName evidence="7">Rad52/22 double-strand break repair protein</fullName>
    </recommendedName>
</protein>
<organism evidence="5 6">
    <name type="scientific">Rhodotorula graminis (strain WP1)</name>
    <dbReference type="NCBI Taxonomy" id="578459"/>
    <lineage>
        <taxon>Eukaryota</taxon>
        <taxon>Fungi</taxon>
        <taxon>Dikarya</taxon>
        <taxon>Basidiomycota</taxon>
        <taxon>Pucciniomycotina</taxon>
        <taxon>Microbotryomycetes</taxon>
        <taxon>Sporidiobolales</taxon>
        <taxon>Sporidiobolaceae</taxon>
        <taxon>Rhodotorula</taxon>
    </lineage>
</organism>
<dbReference type="InterPro" id="IPR041247">
    <property type="entry name" value="Rad52_fam"/>
</dbReference>
<evidence type="ECO:0000313" key="6">
    <source>
        <dbReference type="Proteomes" id="UP000053890"/>
    </source>
</evidence>
<dbReference type="GO" id="GO:0003697">
    <property type="term" value="F:single-stranded DNA binding"/>
    <property type="evidence" value="ECO:0007669"/>
    <property type="project" value="UniProtKB-ARBA"/>
</dbReference>
<dbReference type="PANTHER" id="PTHR12132:SF1">
    <property type="entry name" value="DNA REPAIR PROTEIN RAD52 HOMOLOG"/>
    <property type="match status" value="1"/>
</dbReference>
<dbReference type="InterPro" id="IPR042525">
    <property type="entry name" value="Rad52_Rad59_Rad22_sf"/>
</dbReference>
<comment type="similarity">
    <text evidence="1">Belongs to the RAD52 family.</text>
</comment>
<dbReference type="GO" id="GO:0045002">
    <property type="term" value="P:double-strand break repair via single-strand annealing"/>
    <property type="evidence" value="ECO:0007669"/>
    <property type="project" value="TreeGrafter"/>
</dbReference>
<dbReference type="GeneID" id="28972656"/>
<evidence type="ECO:0000313" key="5">
    <source>
        <dbReference type="EMBL" id="KPV75580.1"/>
    </source>
</evidence>
<evidence type="ECO:0000256" key="4">
    <source>
        <dbReference type="ARBA" id="ARBA00023204"/>
    </source>
</evidence>
<keyword evidence="4" id="KW-0234">DNA repair</keyword>
<dbReference type="Proteomes" id="UP000053890">
    <property type="component" value="Unassembled WGS sequence"/>
</dbReference>
<dbReference type="RefSeq" id="XP_018271629.1">
    <property type="nucleotide sequence ID" value="XM_018412207.1"/>
</dbReference>
<dbReference type="Gene3D" id="3.30.390.80">
    <property type="entry name" value="DNA repair protein Rad52/59/22"/>
    <property type="match status" value="1"/>
</dbReference>
<dbReference type="OrthoDB" id="206565at2759"/>
<proteinExistence type="inferred from homology"/>
<dbReference type="AlphaFoldDB" id="A0A194S4Z2"/>
<sequence>MSQHTQDRTAKLQSLLQKTLGPDQVANRPGGGGTKLSYLEGWRAINLANEIFGYNGWYTDIKYLEADFIDWSPESQRWSIGVTAIVRVRLQDGASHEDVGYGKLENSKSKADALDKCKKEAVTDALKRALRHFGKLLGNCLYDKNYLEGLSKMKASKVRRGACCLSARAPSA</sequence>
<dbReference type="GO" id="GO:0000724">
    <property type="term" value="P:double-strand break repair via homologous recombination"/>
    <property type="evidence" value="ECO:0007669"/>
    <property type="project" value="UniProtKB-ARBA"/>
</dbReference>
<keyword evidence="6" id="KW-1185">Reference proteome</keyword>
<accession>A0A194S4Z2</accession>
<dbReference type="GO" id="GO:0005634">
    <property type="term" value="C:nucleus"/>
    <property type="evidence" value="ECO:0007669"/>
    <property type="project" value="TreeGrafter"/>
</dbReference>
<reference evidence="5 6" key="1">
    <citation type="journal article" date="2015" name="Front. Microbiol.">
        <title>Genome sequence of the plant growth promoting endophytic yeast Rhodotorula graminis WP1.</title>
        <authorList>
            <person name="Firrincieli A."/>
            <person name="Otillar R."/>
            <person name="Salamov A."/>
            <person name="Schmutz J."/>
            <person name="Khan Z."/>
            <person name="Redman R.S."/>
            <person name="Fleck N.D."/>
            <person name="Lindquist E."/>
            <person name="Grigoriev I.V."/>
            <person name="Doty S.L."/>
        </authorList>
    </citation>
    <scope>NUCLEOTIDE SEQUENCE [LARGE SCALE GENOMIC DNA]</scope>
    <source>
        <strain evidence="5 6">WP1</strain>
    </source>
</reference>
<name>A0A194S4Z2_RHOGW</name>
<dbReference type="SUPFAM" id="SSF54768">
    <property type="entry name" value="dsRNA-binding domain-like"/>
    <property type="match status" value="1"/>
</dbReference>
<gene>
    <name evidence="5" type="ORF">RHOBADRAFT_14536</name>
</gene>
<evidence type="ECO:0008006" key="7">
    <source>
        <dbReference type="Google" id="ProtNLM"/>
    </source>
</evidence>
<dbReference type="InterPro" id="IPR007232">
    <property type="entry name" value="Rad52_Rad59_Rad22"/>
</dbReference>